<dbReference type="InterPro" id="IPR012953">
    <property type="entry name" value="BOP1_N_dom"/>
</dbReference>
<dbReference type="GO" id="GO:0043021">
    <property type="term" value="F:ribonucleoprotein complex binding"/>
    <property type="evidence" value="ECO:0007669"/>
    <property type="project" value="UniProtKB-UniRule"/>
</dbReference>
<dbReference type="SMART" id="SM01035">
    <property type="entry name" value="BOP1NT"/>
    <property type="match status" value="1"/>
</dbReference>
<evidence type="ECO:0000256" key="5">
    <source>
        <dbReference type="ARBA" id="ARBA00023242"/>
    </source>
</evidence>
<keyword evidence="2 6" id="KW-0698">rRNA processing</keyword>
<dbReference type="GO" id="GO:0030687">
    <property type="term" value="C:preribosome, large subunit precursor"/>
    <property type="evidence" value="ECO:0007669"/>
    <property type="project" value="UniProtKB-UniRule"/>
</dbReference>
<dbReference type="GO" id="GO:0000463">
    <property type="term" value="P:maturation of LSU-rRNA from tricistronic rRNA transcript (SSU-rRNA, 5.8S rRNA, LSU-rRNA)"/>
    <property type="evidence" value="ECO:0007669"/>
    <property type="project" value="UniProtKB-UniRule"/>
</dbReference>
<dbReference type="GO" id="GO:0070545">
    <property type="term" value="C:PeBoW complex"/>
    <property type="evidence" value="ECO:0007669"/>
    <property type="project" value="TreeGrafter"/>
</dbReference>
<dbReference type="GO" id="GO:0005654">
    <property type="term" value="C:nucleoplasm"/>
    <property type="evidence" value="ECO:0007669"/>
    <property type="project" value="UniProtKB-SubCell"/>
</dbReference>
<dbReference type="Pfam" id="PF08145">
    <property type="entry name" value="BOP1NT"/>
    <property type="match status" value="1"/>
</dbReference>
<organism evidence="10 11">
    <name type="scientific">Arxiozyma heterogenica</name>
    <dbReference type="NCBI Taxonomy" id="278026"/>
    <lineage>
        <taxon>Eukaryota</taxon>
        <taxon>Fungi</taxon>
        <taxon>Dikarya</taxon>
        <taxon>Ascomycota</taxon>
        <taxon>Saccharomycotina</taxon>
        <taxon>Saccharomycetes</taxon>
        <taxon>Saccharomycetales</taxon>
        <taxon>Saccharomycetaceae</taxon>
        <taxon>Arxiozyma</taxon>
    </lineage>
</organism>
<dbReference type="Gene3D" id="2.130.10.10">
    <property type="entry name" value="YVTN repeat-like/Quinoprotein amine dehydrogenase"/>
    <property type="match status" value="1"/>
</dbReference>
<dbReference type="HAMAP" id="MF_03027">
    <property type="entry name" value="BOP1"/>
    <property type="match status" value="1"/>
</dbReference>
<dbReference type="InterPro" id="IPR001680">
    <property type="entry name" value="WD40_rpt"/>
</dbReference>
<feature type="repeat" description="WD" evidence="7">
    <location>
        <begin position="459"/>
        <end position="500"/>
    </location>
</feature>
<comment type="subcellular location">
    <subcellularLocation>
        <location evidence="6">Nucleus</location>
        <location evidence="6">Nucleolus</location>
    </subcellularLocation>
    <subcellularLocation>
        <location evidence="6">Nucleus</location>
        <location evidence="6">Nucleoplasm</location>
    </subcellularLocation>
</comment>
<evidence type="ECO:0000313" key="11">
    <source>
        <dbReference type="Proteomes" id="UP001306508"/>
    </source>
</evidence>
<comment type="function">
    <text evidence="6">Component of the NOP7 complex, which is required for maturation of the 25S and 5.8S ribosomal RNAs and formation of the 60S ribosome.</text>
</comment>
<dbReference type="Pfam" id="PF00400">
    <property type="entry name" value="WD40"/>
    <property type="match status" value="3"/>
</dbReference>
<dbReference type="PROSITE" id="PS00678">
    <property type="entry name" value="WD_REPEATS_1"/>
    <property type="match status" value="1"/>
</dbReference>
<accession>A0AAN7WK82</accession>
<evidence type="ECO:0000313" key="10">
    <source>
        <dbReference type="EMBL" id="KAK5773808.1"/>
    </source>
</evidence>
<keyword evidence="1 6" id="KW-0690">Ribosome biogenesis</keyword>
<dbReference type="GO" id="GO:0000466">
    <property type="term" value="P:maturation of 5.8S rRNA from tricistronic rRNA transcript (SSU-rRNA, 5.8S rRNA, LSU-rRNA)"/>
    <property type="evidence" value="ECO:0007669"/>
    <property type="project" value="UniProtKB-UniRule"/>
</dbReference>
<dbReference type="FunFam" id="2.130.10.10:FF:000061">
    <property type="entry name" value="Ribosome biogenesis protein BOP1 homolog"/>
    <property type="match status" value="1"/>
</dbReference>
<feature type="compositionally biased region" description="Polar residues" evidence="8">
    <location>
        <begin position="1"/>
        <end position="10"/>
    </location>
</feature>
<protein>
    <recommendedName>
        <fullName evidence="6">Ribosome biogenesis protein ERB1</fullName>
    </recommendedName>
    <alternativeName>
        <fullName evidence="6">Eukaryotic ribosome biogenesis protein 1</fullName>
    </alternativeName>
</protein>
<evidence type="ECO:0000256" key="3">
    <source>
        <dbReference type="ARBA" id="ARBA00022574"/>
    </source>
</evidence>
<dbReference type="Proteomes" id="UP001306508">
    <property type="component" value="Unassembled WGS sequence"/>
</dbReference>
<keyword evidence="4" id="KW-0677">Repeat</keyword>
<evidence type="ECO:0000256" key="1">
    <source>
        <dbReference type="ARBA" id="ARBA00022517"/>
    </source>
</evidence>
<feature type="compositionally biased region" description="Acidic residues" evidence="8">
    <location>
        <begin position="91"/>
        <end position="102"/>
    </location>
</feature>
<dbReference type="InterPro" id="IPR019775">
    <property type="entry name" value="WD40_repeat_CS"/>
</dbReference>
<dbReference type="SUPFAM" id="SSF50978">
    <property type="entry name" value="WD40 repeat-like"/>
    <property type="match status" value="1"/>
</dbReference>
<feature type="compositionally biased region" description="Basic and acidic residues" evidence="8">
    <location>
        <begin position="74"/>
        <end position="90"/>
    </location>
</feature>
<dbReference type="PANTHER" id="PTHR17605">
    <property type="entry name" value="RIBOSOME BIOGENESIS PROTEIN BOP1 BLOCK OF PROLIFERATION 1 PROTEIN"/>
    <property type="match status" value="1"/>
</dbReference>
<dbReference type="AlphaFoldDB" id="A0AAN7WK82"/>
<dbReference type="PROSITE" id="PS50082">
    <property type="entry name" value="WD_REPEATS_2"/>
    <property type="match status" value="2"/>
</dbReference>
<keyword evidence="11" id="KW-1185">Reference proteome</keyword>
<evidence type="ECO:0000256" key="8">
    <source>
        <dbReference type="SAM" id="MobiDB-lite"/>
    </source>
</evidence>
<feature type="domain" description="BOP1 N-terminal" evidence="9">
    <location>
        <begin position="191"/>
        <end position="452"/>
    </location>
</feature>
<dbReference type="InterPro" id="IPR028598">
    <property type="entry name" value="BOP1/Erb1"/>
</dbReference>
<dbReference type="EMBL" id="JAWIZZ010000064">
    <property type="protein sequence ID" value="KAK5773808.1"/>
    <property type="molecule type" value="Genomic_DNA"/>
</dbReference>
<gene>
    <name evidence="6" type="primary">ERB1</name>
    <name evidence="10" type="ORF">RI543_004863</name>
</gene>
<keyword evidence="3 7" id="KW-0853">WD repeat</keyword>
<proteinExistence type="inferred from homology"/>
<keyword evidence="5 6" id="KW-0539">Nucleus</keyword>
<name>A0AAN7WK82_9SACH</name>
<reference evidence="11" key="1">
    <citation type="submission" date="2023-07" db="EMBL/GenBank/DDBJ databases">
        <title>A draft genome of Kazachstania heterogenica Y-27499.</title>
        <authorList>
            <person name="Donic C."/>
            <person name="Kralova J.S."/>
            <person name="Fidel L."/>
            <person name="Ben-Dor S."/>
            <person name="Jung S."/>
        </authorList>
    </citation>
    <scope>NUCLEOTIDE SEQUENCE [LARGE SCALE GENOMIC DNA]</scope>
    <source>
        <strain evidence="11">Y27499</strain>
    </source>
</reference>
<evidence type="ECO:0000256" key="2">
    <source>
        <dbReference type="ARBA" id="ARBA00022552"/>
    </source>
</evidence>
<dbReference type="InterPro" id="IPR036322">
    <property type="entry name" value="WD40_repeat_dom_sf"/>
</dbReference>
<evidence type="ECO:0000256" key="7">
    <source>
        <dbReference type="PROSITE-ProRule" id="PRU00221"/>
    </source>
</evidence>
<comment type="similarity">
    <text evidence="6">Belongs to the WD repeat BOP1/ERB1 family.</text>
</comment>
<comment type="subunit">
    <text evidence="6">Component of the NOP7 complex, composed of ERB1, NOP7 and YTM1. Within the NOP7 complex ERB1 appears to interact directly with NOP7 and YTM1. The NOP7 complex also associates with the 66S pre-ribosome.</text>
</comment>
<dbReference type="PROSITE" id="PS50294">
    <property type="entry name" value="WD_REPEATS_REGION"/>
    <property type="match status" value="2"/>
</dbReference>
<dbReference type="SMART" id="SM00320">
    <property type="entry name" value="WD40"/>
    <property type="match status" value="5"/>
</dbReference>
<comment type="caution">
    <text evidence="10">The sequence shown here is derived from an EMBL/GenBank/DDBJ whole genome shotgun (WGS) entry which is preliminary data.</text>
</comment>
<evidence type="ECO:0000259" key="9">
    <source>
        <dbReference type="SMART" id="SM01035"/>
    </source>
</evidence>
<evidence type="ECO:0000256" key="4">
    <source>
        <dbReference type="ARBA" id="ARBA00022737"/>
    </source>
</evidence>
<feature type="region of interest" description="Disordered" evidence="8">
    <location>
        <begin position="1"/>
        <end position="133"/>
    </location>
</feature>
<feature type="repeat" description="WD" evidence="7">
    <location>
        <begin position="809"/>
        <end position="830"/>
    </location>
</feature>
<feature type="compositionally biased region" description="Acidic residues" evidence="8">
    <location>
        <begin position="41"/>
        <end position="57"/>
    </location>
</feature>
<dbReference type="PANTHER" id="PTHR17605:SF0">
    <property type="entry name" value="RIBOSOME BIOGENESIS PROTEIN BOP1"/>
    <property type="match status" value="1"/>
</dbReference>
<dbReference type="InterPro" id="IPR015943">
    <property type="entry name" value="WD40/YVTN_repeat-like_dom_sf"/>
</dbReference>
<sequence>MKADQTTIKDTSSKKRSNEEREDNTSDAAEDLMVDGLLDAQDSDSDSDADGNDDEEYTSAVEERILSDDDEEGEKQKKTKKEDSNKNKNDNEEEDEDEDSDAELNKLLAAQEGSDDKEYNTSDFSDADDDKSLTDKLSGMKLKTIADPNIYTKYSDGQPRIIKPEINPVYDSDDSDVETYNTIGNIPLSAYDEMPHIGYDINGKRIMRPARGSALDQLLETIDLPEGWTGLLDKNSGASLNISEEELELIAKIQKNEQTDDSIDPYEPLIDWFTRHEEVMPLTAIPEPKRRFVPSKHEAKRIMKIVRAIREGRIIPPKKLKEMKEEEEAANRNFDLWGDSVETNDHVMNLRAPKLPPPTNEESYNPPAEYLLTEEEKKEWENTEIGERERNFVPQKYDSLRKVPGYTESIRERFERSLDLYLAPRVRKNKLNIDPESLIPELPSPKDLRPFPIRCSTIYNGHKGKIRTLSIDPSGLWLATGSDDGTVRVWEILTGREVYKVNFIEEEEENSEDHIECIEWNPDPSTGILAVAVGEQIHLIVPPIFGFDIENNGRTKIENGFGFDKFGMKKKSNLVGDESDEEEDAKETTSVKKTVVQWNKPGQRQTEKDICITITCKKTVKRLSWHRKGDYFVTVQPESGNTSVLIHQLSKHLTQSPFRKSKGIIMDAKFHPFKPQLFVCSQRYIRIYDLSQQILVKKLLPGARWLSKIDIHPRGDNLIASSFDKRVLWHDLDLSSTPYKTLRYHEKAVRDISFHKRLPLFSSSADDGTIHIFHATVYDDMMKNPLIVPLKKLTGHKVVNSLGVLDAIWHPREAWLFTAGADNTARLWTT</sequence>
<evidence type="ECO:0000256" key="6">
    <source>
        <dbReference type="HAMAP-Rule" id="MF_03027"/>
    </source>
</evidence>